<evidence type="ECO:0000313" key="4">
    <source>
        <dbReference type="EMBL" id="OHE95654.1"/>
    </source>
</evidence>
<comment type="caution">
    <text evidence="4">The sequence shown here is derived from an EMBL/GenBank/DDBJ whole genome shotgun (WGS) entry which is preliminary data.</text>
</comment>
<keyword evidence="2" id="KW-0472">Membrane</keyword>
<sequence length="246" mass="25440">MILSISISLLFLHSFTFTFTTAANSQPTSISSPSSPPADDDDGTECPGTTVPCLDGCIPVGALCCHASSETWWCERHMACGLAKSVGCTTPLTQQTSSSSFSSSSPSTSTSASTSASPPRESFSPVSTTTTTSRSLSPTAGNGFFPTITEGTTSRNGEDAATRPNLTVESTSPQPATCYFEIPIVRRQQREKQTTTTESACPTELTSATSVPGAISGSGPAVKDQPWGVVMLVGVGIGFGFVVMLV</sequence>
<dbReference type="EMBL" id="MJBS01000080">
    <property type="protein sequence ID" value="OHE95654.1"/>
    <property type="molecule type" value="Genomic_DNA"/>
</dbReference>
<protein>
    <recommendedName>
        <fullName evidence="6">GPI anchored serine-threonine rich protein</fullName>
    </recommendedName>
</protein>
<name>A0A1G4B2N5_9PEZI</name>
<feature type="compositionally biased region" description="Low complexity" evidence="1">
    <location>
        <begin position="95"/>
        <end position="139"/>
    </location>
</feature>
<feature type="region of interest" description="Disordered" evidence="1">
    <location>
        <begin position="24"/>
        <end position="45"/>
    </location>
</feature>
<evidence type="ECO:0008006" key="6">
    <source>
        <dbReference type="Google" id="ProtNLM"/>
    </source>
</evidence>
<reference evidence="4 5" key="1">
    <citation type="submission" date="2016-09" db="EMBL/GenBank/DDBJ databases">
        <authorList>
            <person name="Capua I."/>
            <person name="De Benedictis P."/>
            <person name="Joannis T."/>
            <person name="Lombin L.H."/>
            <person name="Cattoli G."/>
        </authorList>
    </citation>
    <scope>NUCLEOTIDE SEQUENCE [LARGE SCALE GENOMIC DNA]</scope>
    <source>
        <strain evidence="4 5">IMI 309357</strain>
    </source>
</reference>
<feature type="signal peptide" evidence="3">
    <location>
        <begin position="1"/>
        <end position="22"/>
    </location>
</feature>
<feature type="chain" id="PRO_5009602389" description="GPI anchored serine-threonine rich protein" evidence="3">
    <location>
        <begin position="23"/>
        <end position="246"/>
    </location>
</feature>
<accession>A0A1G4B2N5</accession>
<dbReference type="Proteomes" id="UP000176998">
    <property type="component" value="Unassembled WGS sequence"/>
</dbReference>
<organism evidence="4 5">
    <name type="scientific">Colletotrichum orchidophilum</name>
    <dbReference type="NCBI Taxonomy" id="1209926"/>
    <lineage>
        <taxon>Eukaryota</taxon>
        <taxon>Fungi</taxon>
        <taxon>Dikarya</taxon>
        <taxon>Ascomycota</taxon>
        <taxon>Pezizomycotina</taxon>
        <taxon>Sordariomycetes</taxon>
        <taxon>Hypocreomycetidae</taxon>
        <taxon>Glomerellales</taxon>
        <taxon>Glomerellaceae</taxon>
        <taxon>Colletotrichum</taxon>
    </lineage>
</organism>
<keyword evidence="2" id="KW-1133">Transmembrane helix</keyword>
<evidence type="ECO:0000256" key="1">
    <source>
        <dbReference type="SAM" id="MobiDB-lite"/>
    </source>
</evidence>
<feature type="transmembrane region" description="Helical" evidence="2">
    <location>
        <begin position="227"/>
        <end position="245"/>
    </location>
</feature>
<feature type="compositionally biased region" description="Low complexity" evidence="1">
    <location>
        <begin position="24"/>
        <end position="33"/>
    </location>
</feature>
<keyword evidence="3" id="KW-0732">Signal</keyword>
<feature type="region of interest" description="Disordered" evidence="1">
    <location>
        <begin position="95"/>
        <end position="172"/>
    </location>
</feature>
<evidence type="ECO:0000313" key="5">
    <source>
        <dbReference type="Proteomes" id="UP000176998"/>
    </source>
</evidence>
<keyword evidence="5" id="KW-1185">Reference proteome</keyword>
<gene>
    <name evidence="4" type="ORF">CORC01_09086</name>
</gene>
<dbReference type="OrthoDB" id="10433584at2759"/>
<keyword evidence="2" id="KW-0812">Transmembrane</keyword>
<dbReference type="GeneID" id="34562226"/>
<evidence type="ECO:0000256" key="3">
    <source>
        <dbReference type="SAM" id="SignalP"/>
    </source>
</evidence>
<dbReference type="RefSeq" id="XP_022472815.1">
    <property type="nucleotide sequence ID" value="XM_022620716.1"/>
</dbReference>
<proteinExistence type="predicted"/>
<evidence type="ECO:0000256" key="2">
    <source>
        <dbReference type="SAM" id="Phobius"/>
    </source>
</evidence>
<dbReference type="AlphaFoldDB" id="A0A1G4B2N5"/>